<dbReference type="AlphaFoldDB" id="A0A365P1M1"/>
<dbReference type="EMBL" id="QLST01000009">
    <property type="protein sequence ID" value="RBA28223.1"/>
    <property type="molecule type" value="Genomic_DNA"/>
</dbReference>
<evidence type="ECO:0008006" key="3">
    <source>
        <dbReference type="Google" id="ProtNLM"/>
    </source>
</evidence>
<dbReference type="PROSITE" id="PS51257">
    <property type="entry name" value="PROKAR_LIPOPROTEIN"/>
    <property type="match status" value="1"/>
</dbReference>
<keyword evidence="2" id="KW-1185">Reference proteome</keyword>
<evidence type="ECO:0000313" key="1">
    <source>
        <dbReference type="EMBL" id="RBA28223.1"/>
    </source>
</evidence>
<comment type="caution">
    <text evidence="1">The sequence shown here is derived from an EMBL/GenBank/DDBJ whole genome shotgun (WGS) entry which is preliminary data.</text>
</comment>
<sequence length="193" mass="22882">MKRIEYLIIFFVISLLYGCQDKDISEIYNKCYSEEVTVNGISIKHYIKGFEKELIRSKLLKDSTAKSYKDFFYEVSNYDYIVLESKYSFLDSIKGLEYDGVLNCPKKIASHKNYTKTIFGKLGNYMKKNNGNHEGFFESQPIDTIFNEKTFEFDYIKHKLFNMIKVYDINKYERGSILCNLENCPERKATLYY</sequence>
<dbReference type="RefSeq" id="WP_113989267.1">
    <property type="nucleotide sequence ID" value="NZ_QLST01000009.1"/>
</dbReference>
<gene>
    <name evidence="1" type="ORF">DPN68_08720</name>
</gene>
<reference evidence="1 2" key="1">
    <citation type="submission" date="2018-06" db="EMBL/GenBank/DDBJ databases">
        <title>Flavobacterium tibetense sp. nov., isolated from a wetland YonghuCo on Tibetan Plateau.</title>
        <authorList>
            <person name="Xing P."/>
            <person name="Phurbu D."/>
            <person name="Lu H."/>
        </authorList>
    </citation>
    <scope>NUCLEOTIDE SEQUENCE [LARGE SCALE GENOMIC DNA]</scope>
    <source>
        <strain evidence="1 2">YH5</strain>
    </source>
</reference>
<accession>A0A365P1M1</accession>
<evidence type="ECO:0000313" key="2">
    <source>
        <dbReference type="Proteomes" id="UP000253319"/>
    </source>
</evidence>
<name>A0A365P1M1_9FLAO</name>
<dbReference type="OrthoDB" id="1442765at2"/>
<proteinExistence type="predicted"/>
<dbReference type="Proteomes" id="UP000253319">
    <property type="component" value="Unassembled WGS sequence"/>
</dbReference>
<protein>
    <recommendedName>
        <fullName evidence="3">Lipoprotein</fullName>
    </recommendedName>
</protein>
<organism evidence="1 2">
    <name type="scientific">Flavobacterium tibetense</name>
    <dbReference type="NCBI Taxonomy" id="2233533"/>
    <lineage>
        <taxon>Bacteria</taxon>
        <taxon>Pseudomonadati</taxon>
        <taxon>Bacteroidota</taxon>
        <taxon>Flavobacteriia</taxon>
        <taxon>Flavobacteriales</taxon>
        <taxon>Flavobacteriaceae</taxon>
        <taxon>Flavobacterium</taxon>
    </lineage>
</organism>